<dbReference type="Gene3D" id="3.60.10.10">
    <property type="entry name" value="Endonuclease/exonuclease/phosphatase"/>
    <property type="match status" value="1"/>
</dbReference>
<evidence type="ECO:0000313" key="2">
    <source>
        <dbReference type="EMBL" id="KAJ6725237.1"/>
    </source>
</evidence>
<dbReference type="PANTHER" id="PTHR33710:SF71">
    <property type="entry name" value="ENDONUCLEASE_EXONUCLEASE_PHOSPHATASE DOMAIN-CONTAINING PROTEIN"/>
    <property type="match status" value="1"/>
</dbReference>
<sequence length="293" mass="33082">MSSGMGAQEVDRGALNKEASTCSEVEGRRKDNETTRSSLPKDKPQDNEASRSSYSDKPSETEGSTSTPKQAKKHKGGKKMRDSQPSTIRFRLSFPIIFMIIGSWNVRGLNNTRKQQSQHAGTVLIARILVGWNTLKFQVRCIHSSAQWLTCDINNLSGLHITRITFVYGCNDHVARSSLWHYLQTESLSNASTPWGIMGDFNSVLCPSDRSGGSSHWQSHHQDFPNCIMQSSLQQIPYTGLHLTWHNNQTGEGTIMKKLDWMFGNQAFFCQMAYNRELRFLPREASGPRVPWL</sequence>
<evidence type="ECO:0008006" key="4">
    <source>
        <dbReference type="Google" id="ProtNLM"/>
    </source>
</evidence>
<dbReference type="PANTHER" id="PTHR33710">
    <property type="entry name" value="BNAC02G09200D PROTEIN"/>
    <property type="match status" value="1"/>
</dbReference>
<feature type="region of interest" description="Disordered" evidence="1">
    <location>
        <begin position="1"/>
        <end position="84"/>
    </location>
</feature>
<comment type="caution">
    <text evidence="2">The sequence shown here is derived from an EMBL/GenBank/DDBJ whole genome shotgun (WGS) entry which is preliminary data.</text>
</comment>
<reference evidence="2" key="2">
    <citation type="journal article" date="2023" name="Int. J. Mol. Sci.">
        <title>De Novo Assembly and Annotation of 11 Diverse Shrub Willow (Salix) Genomes Reveals Novel Gene Organization in Sex-Linked Regions.</title>
        <authorList>
            <person name="Hyden B."/>
            <person name="Feng K."/>
            <person name="Yates T.B."/>
            <person name="Jawdy S."/>
            <person name="Cereghino C."/>
            <person name="Smart L.B."/>
            <person name="Muchero W."/>
        </authorList>
    </citation>
    <scope>NUCLEOTIDE SEQUENCE [LARGE SCALE GENOMIC DNA]</scope>
    <source>
        <tissue evidence="2">Shoot tip</tissue>
    </source>
</reference>
<reference evidence="2" key="1">
    <citation type="submission" date="2022-11" db="EMBL/GenBank/DDBJ databases">
        <authorList>
            <person name="Hyden B.L."/>
            <person name="Feng K."/>
            <person name="Yates T."/>
            <person name="Jawdy S."/>
            <person name="Smart L.B."/>
            <person name="Muchero W."/>
        </authorList>
    </citation>
    <scope>NUCLEOTIDE SEQUENCE</scope>
    <source>
        <tissue evidence="2">Shoot tip</tissue>
    </source>
</reference>
<dbReference type="SUPFAM" id="SSF56219">
    <property type="entry name" value="DNase I-like"/>
    <property type="match status" value="1"/>
</dbReference>
<organism evidence="2 3">
    <name type="scientific">Salix viminalis</name>
    <name type="common">Common osier</name>
    <name type="synonym">Basket willow</name>
    <dbReference type="NCBI Taxonomy" id="40686"/>
    <lineage>
        <taxon>Eukaryota</taxon>
        <taxon>Viridiplantae</taxon>
        <taxon>Streptophyta</taxon>
        <taxon>Embryophyta</taxon>
        <taxon>Tracheophyta</taxon>
        <taxon>Spermatophyta</taxon>
        <taxon>Magnoliopsida</taxon>
        <taxon>eudicotyledons</taxon>
        <taxon>Gunneridae</taxon>
        <taxon>Pentapetalae</taxon>
        <taxon>rosids</taxon>
        <taxon>fabids</taxon>
        <taxon>Malpighiales</taxon>
        <taxon>Salicaceae</taxon>
        <taxon>Saliceae</taxon>
        <taxon>Salix</taxon>
    </lineage>
</organism>
<name>A0A9Q0U886_SALVM</name>
<feature type="compositionally biased region" description="Polar residues" evidence="1">
    <location>
        <begin position="50"/>
        <end position="68"/>
    </location>
</feature>
<dbReference type="Proteomes" id="UP001151529">
    <property type="component" value="Chromosome 11"/>
</dbReference>
<dbReference type="EMBL" id="JAPFFL010000005">
    <property type="protein sequence ID" value="KAJ6725237.1"/>
    <property type="molecule type" value="Genomic_DNA"/>
</dbReference>
<dbReference type="AlphaFoldDB" id="A0A9Q0U886"/>
<dbReference type="OrthoDB" id="1751272at2759"/>
<proteinExistence type="predicted"/>
<evidence type="ECO:0000313" key="3">
    <source>
        <dbReference type="Proteomes" id="UP001151529"/>
    </source>
</evidence>
<dbReference type="InterPro" id="IPR036691">
    <property type="entry name" value="Endo/exonu/phosph_ase_sf"/>
</dbReference>
<feature type="compositionally biased region" description="Basic and acidic residues" evidence="1">
    <location>
        <begin position="25"/>
        <end position="49"/>
    </location>
</feature>
<gene>
    <name evidence="2" type="ORF">OIU85_023090</name>
</gene>
<keyword evidence="3" id="KW-1185">Reference proteome</keyword>
<protein>
    <recommendedName>
        <fullName evidence="4">Endonuclease/exonuclease/phosphatase domain-containing protein</fullName>
    </recommendedName>
</protein>
<evidence type="ECO:0000256" key="1">
    <source>
        <dbReference type="SAM" id="MobiDB-lite"/>
    </source>
</evidence>
<accession>A0A9Q0U886</accession>